<dbReference type="SUPFAM" id="SSF48498">
    <property type="entry name" value="Tetracyclin repressor-like, C-terminal domain"/>
    <property type="match status" value="1"/>
</dbReference>
<sequence>MRPWCVSRARNHRRMAAGIYIPTSRYINKSQSSRSTTLHDRGDHEQDAPARPAPARRRGRPPKSAALRVAADGDGARLGRPPMMTDPRAEILRQAAQMFAQKGYVDSSLSEVARSLNYSKGAIYNYFSSKQEIYDAIIIFTLTGLNDASAAAVKREDPPAEQLKQFMVAHARFLADNYDCFVTMLVGFSGMANTGLKGDALALRDAHEGLLRRIIADGVTDGSFREVGAAMTGRAVLSLLSWMVRWFKPGGGKSAEEVALEYHDLLVRGLVA</sequence>
<proteinExistence type="predicted"/>
<comment type="caution">
    <text evidence="7">The sequence shown here is derived from an EMBL/GenBank/DDBJ whole genome shotgun (WGS) entry which is preliminary data.</text>
</comment>
<dbReference type="RefSeq" id="WP_394013823.1">
    <property type="nucleotide sequence ID" value="NZ_JBAFUR010000001.1"/>
</dbReference>
<dbReference type="PANTHER" id="PTHR30055:SF240">
    <property type="entry name" value="HTH-TYPE TRANSCRIPTIONAL REGULATOR ACRR"/>
    <property type="match status" value="1"/>
</dbReference>
<name>A0ABW6ZEE0_9HYPH</name>
<dbReference type="Gene3D" id="1.10.357.10">
    <property type="entry name" value="Tetracycline Repressor, domain 2"/>
    <property type="match status" value="1"/>
</dbReference>
<dbReference type="InterPro" id="IPR050109">
    <property type="entry name" value="HTH-type_TetR-like_transc_reg"/>
</dbReference>
<dbReference type="Proteomes" id="UP001604043">
    <property type="component" value="Unassembled WGS sequence"/>
</dbReference>
<dbReference type="InterPro" id="IPR036271">
    <property type="entry name" value="Tet_transcr_reg_TetR-rel_C_sf"/>
</dbReference>
<evidence type="ECO:0000256" key="3">
    <source>
        <dbReference type="ARBA" id="ARBA00023163"/>
    </source>
</evidence>
<dbReference type="PANTHER" id="PTHR30055">
    <property type="entry name" value="HTH-TYPE TRANSCRIPTIONAL REGULATOR RUTR"/>
    <property type="match status" value="1"/>
</dbReference>
<dbReference type="SUPFAM" id="SSF46689">
    <property type="entry name" value="Homeodomain-like"/>
    <property type="match status" value="1"/>
</dbReference>
<keyword evidence="1" id="KW-0805">Transcription regulation</keyword>
<keyword evidence="8" id="KW-1185">Reference proteome</keyword>
<evidence type="ECO:0000256" key="4">
    <source>
        <dbReference type="PROSITE-ProRule" id="PRU00335"/>
    </source>
</evidence>
<organism evidence="7 8">
    <name type="scientific">Xanthobacter aminoxidans</name>
    <dbReference type="NCBI Taxonomy" id="186280"/>
    <lineage>
        <taxon>Bacteria</taxon>
        <taxon>Pseudomonadati</taxon>
        <taxon>Pseudomonadota</taxon>
        <taxon>Alphaproteobacteria</taxon>
        <taxon>Hyphomicrobiales</taxon>
        <taxon>Xanthobacteraceae</taxon>
        <taxon>Xanthobacter</taxon>
    </lineage>
</organism>
<gene>
    <name evidence="7" type="ORF">V5F30_04695</name>
</gene>
<dbReference type="PRINTS" id="PR00455">
    <property type="entry name" value="HTHTETR"/>
</dbReference>
<dbReference type="Pfam" id="PF00440">
    <property type="entry name" value="TetR_N"/>
    <property type="match status" value="1"/>
</dbReference>
<feature type="compositionally biased region" description="Basic and acidic residues" evidence="5">
    <location>
        <begin position="37"/>
        <end position="48"/>
    </location>
</feature>
<evidence type="ECO:0000259" key="6">
    <source>
        <dbReference type="PROSITE" id="PS50977"/>
    </source>
</evidence>
<feature type="region of interest" description="Disordered" evidence="5">
    <location>
        <begin position="28"/>
        <end position="84"/>
    </location>
</feature>
<evidence type="ECO:0000256" key="2">
    <source>
        <dbReference type="ARBA" id="ARBA00023125"/>
    </source>
</evidence>
<dbReference type="InterPro" id="IPR001647">
    <property type="entry name" value="HTH_TetR"/>
</dbReference>
<feature type="domain" description="HTH tetR-type" evidence="6">
    <location>
        <begin position="85"/>
        <end position="145"/>
    </location>
</feature>
<dbReference type="InterPro" id="IPR009057">
    <property type="entry name" value="Homeodomain-like_sf"/>
</dbReference>
<dbReference type="Pfam" id="PF17932">
    <property type="entry name" value="TetR_C_24"/>
    <property type="match status" value="1"/>
</dbReference>
<feature type="DNA-binding region" description="H-T-H motif" evidence="4">
    <location>
        <begin position="108"/>
        <end position="127"/>
    </location>
</feature>
<dbReference type="Gene3D" id="1.10.10.60">
    <property type="entry name" value="Homeodomain-like"/>
    <property type="match status" value="1"/>
</dbReference>
<dbReference type="InterPro" id="IPR041490">
    <property type="entry name" value="KstR2_TetR_C"/>
</dbReference>
<evidence type="ECO:0000313" key="8">
    <source>
        <dbReference type="Proteomes" id="UP001604043"/>
    </source>
</evidence>
<accession>A0ABW6ZEE0</accession>
<keyword evidence="3" id="KW-0804">Transcription</keyword>
<dbReference type="PROSITE" id="PS50977">
    <property type="entry name" value="HTH_TETR_2"/>
    <property type="match status" value="1"/>
</dbReference>
<reference evidence="7 8" key="1">
    <citation type="submission" date="2024-02" db="EMBL/GenBank/DDBJ databases">
        <title>Expansion and revision of Xanthobacter and proposal of Roseixanthobacter gen. nov.</title>
        <authorList>
            <person name="Soltysiak M.P.M."/>
            <person name="Jalihal A."/>
            <person name="Ory A."/>
            <person name="Chrisophersen C."/>
            <person name="Lee A.D."/>
            <person name="Boulton J."/>
            <person name="Springer M."/>
        </authorList>
    </citation>
    <scope>NUCLEOTIDE SEQUENCE [LARGE SCALE GENOMIC DNA]</scope>
    <source>
        <strain evidence="7 8">CB5</strain>
    </source>
</reference>
<keyword evidence="2 4" id="KW-0238">DNA-binding</keyword>
<protein>
    <submittedName>
        <fullName evidence="7">TetR/AcrR family transcriptional regulator</fullName>
    </submittedName>
</protein>
<evidence type="ECO:0000256" key="5">
    <source>
        <dbReference type="SAM" id="MobiDB-lite"/>
    </source>
</evidence>
<evidence type="ECO:0000313" key="7">
    <source>
        <dbReference type="EMBL" id="MFG1251489.1"/>
    </source>
</evidence>
<dbReference type="EMBL" id="JBAFUR010000001">
    <property type="protein sequence ID" value="MFG1251489.1"/>
    <property type="molecule type" value="Genomic_DNA"/>
</dbReference>
<evidence type="ECO:0000256" key="1">
    <source>
        <dbReference type="ARBA" id="ARBA00023015"/>
    </source>
</evidence>